<dbReference type="EMBL" id="CP020918">
    <property type="protein sequence ID" value="AWG22899.1"/>
    <property type="molecule type" value="Genomic_DNA"/>
</dbReference>
<keyword evidence="2" id="KW-1185">Reference proteome</keyword>
<dbReference type="Proteomes" id="UP000244527">
    <property type="component" value="Chromosome"/>
</dbReference>
<name>A0A2S1LGR0_9FLAO</name>
<dbReference type="KEGG" id="ffa:FFWV33_15880"/>
<gene>
    <name evidence="1" type="ORF">FFWV33_15880</name>
</gene>
<proteinExistence type="predicted"/>
<accession>A0A2S1LGR0</accession>
<protein>
    <submittedName>
        <fullName evidence="1">Uncharacterized protein</fullName>
    </submittedName>
</protein>
<sequence length="80" mass="9501">MKNTEINITDLKEFLKLKFSKLIPDFIYEGFGDYDSNEIDILYELEKYGITNISELEKIIPDNYMEAVTCFDPYKTRVLF</sequence>
<evidence type="ECO:0000313" key="2">
    <source>
        <dbReference type="Proteomes" id="UP000244527"/>
    </source>
</evidence>
<dbReference type="AlphaFoldDB" id="A0A2S1LGR0"/>
<reference evidence="1 2" key="1">
    <citation type="submission" date="2017-04" db="EMBL/GenBank/DDBJ databases">
        <title>Compelte genome sequence of WV33.</title>
        <authorList>
            <person name="Lee P.C."/>
        </authorList>
    </citation>
    <scope>NUCLEOTIDE SEQUENCE [LARGE SCALE GENOMIC DNA]</scope>
    <source>
        <strain evidence="1 2">WV33</strain>
    </source>
</reference>
<evidence type="ECO:0000313" key="1">
    <source>
        <dbReference type="EMBL" id="AWG22899.1"/>
    </source>
</evidence>
<organism evidence="1 2">
    <name type="scientific">Flavobacterium faecale</name>
    <dbReference type="NCBI Taxonomy" id="1355330"/>
    <lineage>
        <taxon>Bacteria</taxon>
        <taxon>Pseudomonadati</taxon>
        <taxon>Bacteroidota</taxon>
        <taxon>Flavobacteriia</taxon>
        <taxon>Flavobacteriales</taxon>
        <taxon>Flavobacteriaceae</taxon>
        <taxon>Flavobacterium</taxon>
    </lineage>
</organism>
<dbReference type="RefSeq" id="WP_108741804.1">
    <property type="nucleotide sequence ID" value="NZ_CP020918.1"/>
</dbReference>